<proteinExistence type="inferred from homology"/>
<comment type="similarity">
    <text evidence="2">Belongs to the sodium:neurotransmitter symporter (SNF) (TC 2.A.22) family.</text>
</comment>
<evidence type="ECO:0000313" key="10">
    <source>
        <dbReference type="Proteomes" id="UP000838756"/>
    </source>
</evidence>
<evidence type="ECO:0000256" key="4">
    <source>
        <dbReference type="ARBA" id="ARBA00022692"/>
    </source>
</evidence>
<keyword evidence="6 8" id="KW-1133">Transmembrane helix</keyword>
<keyword evidence="3" id="KW-0813">Transport</keyword>
<evidence type="ECO:0000256" key="2">
    <source>
        <dbReference type="ARBA" id="ARBA00006459"/>
    </source>
</evidence>
<dbReference type="EMBL" id="CAKXAJ010020737">
    <property type="protein sequence ID" value="CAH2224572.1"/>
    <property type="molecule type" value="Genomic_DNA"/>
</dbReference>
<evidence type="ECO:0000256" key="5">
    <source>
        <dbReference type="ARBA" id="ARBA00022847"/>
    </source>
</evidence>
<dbReference type="Pfam" id="PF00209">
    <property type="entry name" value="SNF"/>
    <property type="match status" value="1"/>
</dbReference>
<keyword evidence="7 8" id="KW-0472">Membrane</keyword>
<dbReference type="OrthoDB" id="6581954at2759"/>
<feature type="non-terminal residue" evidence="9">
    <location>
        <position position="1"/>
    </location>
</feature>
<reference evidence="9" key="1">
    <citation type="submission" date="2022-03" db="EMBL/GenBank/DDBJ databases">
        <authorList>
            <person name="Lindestad O."/>
        </authorList>
    </citation>
    <scope>NUCLEOTIDE SEQUENCE</scope>
</reference>
<organism evidence="9 10">
    <name type="scientific">Pararge aegeria aegeria</name>
    <dbReference type="NCBI Taxonomy" id="348720"/>
    <lineage>
        <taxon>Eukaryota</taxon>
        <taxon>Metazoa</taxon>
        <taxon>Ecdysozoa</taxon>
        <taxon>Arthropoda</taxon>
        <taxon>Hexapoda</taxon>
        <taxon>Insecta</taxon>
        <taxon>Pterygota</taxon>
        <taxon>Neoptera</taxon>
        <taxon>Endopterygota</taxon>
        <taxon>Lepidoptera</taxon>
        <taxon>Glossata</taxon>
        <taxon>Ditrysia</taxon>
        <taxon>Papilionoidea</taxon>
        <taxon>Nymphalidae</taxon>
        <taxon>Satyrinae</taxon>
        <taxon>Satyrini</taxon>
        <taxon>Parargina</taxon>
        <taxon>Pararge</taxon>
    </lineage>
</organism>
<comment type="caution">
    <text evidence="9">The sequence shown here is derived from an EMBL/GenBank/DDBJ whole genome shotgun (WGS) entry which is preliminary data.</text>
</comment>
<accession>A0A8S4QXI9</accession>
<dbReference type="GO" id="GO:0016020">
    <property type="term" value="C:membrane"/>
    <property type="evidence" value="ECO:0007669"/>
    <property type="project" value="UniProtKB-SubCell"/>
</dbReference>
<dbReference type="GO" id="GO:0015293">
    <property type="term" value="F:symporter activity"/>
    <property type="evidence" value="ECO:0007669"/>
    <property type="project" value="UniProtKB-KW"/>
</dbReference>
<dbReference type="InterPro" id="IPR037272">
    <property type="entry name" value="SNS_sf"/>
</dbReference>
<keyword evidence="4 8" id="KW-0812">Transmembrane</keyword>
<evidence type="ECO:0000256" key="1">
    <source>
        <dbReference type="ARBA" id="ARBA00004141"/>
    </source>
</evidence>
<sequence length="85" mass="9583">PVFLLVLFVFSVLAHEEMLGANDYVYPRWSIHVGWLMTGTTVSCIPLYILYKFAITPGSFVNRVKTMIRPVEVSIPPTDHALCSL</sequence>
<keyword evidence="10" id="KW-1185">Reference proteome</keyword>
<dbReference type="InterPro" id="IPR000175">
    <property type="entry name" value="Na/ntran_symport"/>
</dbReference>
<dbReference type="SUPFAM" id="SSF161070">
    <property type="entry name" value="SNF-like"/>
    <property type="match status" value="1"/>
</dbReference>
<comment type="subcellular location">
    <subcellularLocation>
        <location evidence="1">Membrane</location>
        <topology evidence="1">Multi-pass membrane protein</topology>
    </subcellularLocation>
</comment>
<keyword evidence="5" id="KW-0769">Symport</keyword>
<protein>
    <submittedName>
        <fullName evidence="9">Jg11743 protein</fullName>
    </submittedName>
</protein>
<evidence type="ECO:0000256" key="3">
    <source>
        <dbReference type="ARBA" id="ARBA00022448"/>
    </source>
</evidence>
<gene>
    <name evidence="9" type="primary">jg11743</name>
    <name evidence="9" type="ORF">PAEG_LOCUS6884</name>
</gene>
<name>A0A8S4QXI9_9NEOP</name>
<evidence type="ECO:0000313" key="9">
    <source>
        <dbReference type="EMBL" id="CAH2224572.1"/>
    </source>
</evidence>
<evidence type="ECO:0000256" key="7">
    <source>
        <dbReference type="ARBA" id="ARBA00023136"/>
    </source>
</evidence>
<dbReference type="Proteomes" id="UP000838756">
    <property type="component" value="Unassembled WGS sequence"/>
</dbReference>
<feature type="transmembrane region" description="Helical" evidence="8">
    <location>
        <begin position="30"/>
        <end position="51"/>
    </location>
</feature>
<dbReference type="AlphaFoldDB" id="A0A8S4QXI9"/>
<evidence type="ECO:0000256" key="6">
    <source>
        <dbReference type="ARBA" id="ARBA00022989"/>
    </source>
</evidence>
<dbReference type="PROSITE" id="PS50267">
    <property type="entry name" value="NA_NEUROTRAN_SYMP_3"/>
    <property type="match status" value="1"/>
</dbReference>
<evidence type="ECO:0000256" key="8">
    <source>
        <dbReference type="SAM" id="Phobius"/>
    </source>
</evidence>